<dbReference type="Proteomes" id="UP000838412">
    <property type="component" value="Chromosome 14"/>
</dbReference>
<keyword evidence="9" id="KW-0325">Glycoprotein</keyword>
<dbReference type="InterPro" id="IPR000276">
    <property type="entry name" value="GPCR_Rhodpsn"/>
</dbReference>
<sequence length="454" mass="50885">MQEESLWMSERTTVGSKGGLTSIQLKESKINTSERTENHIMAGNVTGYNLTTYEWSTTDIVNITIEIIIAVAAVIGNSFVCIAVYKNRRLRGTTNYFIASLAVADICVGLLGIPFSIITYLRLPDNFHGCLMMLSFIIITTQSSIFSLLAIAVDRYIAIMNPLRYEYLMTTRTARWAIAATWTLSLLIGMVPLMGWNLGPSQNGCAFTEVIDFNYFVYFNFFGCVLTPLLIMGFIYSTIFWSVRKQLRSIKSTDITTSAIEKKKKYFKKEVKAAKSLAIIVGLFAVCWLPLHTLNCITHFCGGLCAFPYELLMTSILLSHANSAVNPVIYAFRNRDYRNTFKSLVTTCFFCCPWTESMLNLSDQSNSGAESRHNHIQLNAFNRSQMNLIHGALSQSKASVNNLTSRAPSRQSVLQGSTEKVNHENYKVGKVLKSRQSDLSLTSISTNQINELEC</sequence>
<name>A0A8J9Z1F6_BRALA</name>
<feature type="transmembrane region" description="Helical" evidence="11">
    <location>
        <begin position="311"/>
        <end position="332"/>
    </location>
</feature>
<dbReference type="PRINTS" id="PR00237">
    <property type="entry name" value="GPCRRHODOPSN"/>
</dbReference>
<keyword evidence="5" id="KW-0297">G-protein coupled receptor</keyword>
<proteinExistence type="predicted"/>
<dbReference type="Pfam" id="PF00001">
    <property type="entry name" value="7tm_1"/>
    <property type="match status" value="1"/>
</dbReference>
<feature type="transmembrane region" description="Helical" evidence="11">
    <location>
        <begin position="133"/>
        <end position="153"/>
    </location>
</feature>
<feature type="transmembrane region" description="Helical" evidence="11">
    <location>
        <begin position="174"/>
        <end position="195"/>
    </location>
</feature>
<dbReference type="PANTHER" id="PTHR24246:SF27">
    <property type="entry name" value="ADENOSINE RECEPTOR, ISOFORM A"/>
    <property type="match status" value="1"/>
</dbReference>
<dbReference type="InterPro" id="IPR001634">
    <property type="entry name" value="Adenosn_rcpt"/>
</dbReference>
<comment type="subcellular location">
    <subcellularLocation>
        <location evidence="1">Cell membrane</location>
        <topology evidence="1">Multi-pass membrane protein</topology>
    </subcellularLocation>
</comment>
<evidence type="ECO:0000256" key="7">
    <source>
        <dbReference type="ARBA" id="ARBA00023157"/>
    </source>
</evidence>
<keyword evidence="6 11" id="KW-0472">Membrane</keyword>
<dbReference type="PRINTS" id="PR00424">
    <property type="entry name" value="ADENOSINER"/>
</dbReference>
<dbReference type="PANTHER" id="PTHR24246">
    <property type="entry name" value="OLFACTORY RECEPTOR AND ADENOSINE RECEPTOR"/>
    <property type="match status" value="1"/>
</dbReference>
<dbReference type="OrthoDB" id="9445642at2759"/>
<dbReference type="Gene3D" id="1.20.1070.10">
    <property type="entry name" value="Rhodopsin 7-helix transmembrane proteins"/>
    <property type="match status" value="1"/>
</dbReference>
<evidence type="ECO:0000256" key="8">
    <source>
        <dbReference type="ARBA" id="ARBA00023170"/>
    </source>
</evidence>
<protein>
    <submittedName>
        <fullName evidence="13">ADORA2A protein</fullName>
    </submittedName>
</protein>
<reference evidence="13" key="1">
    <citation type="submission" date="2022-01" db="EMBL/GenBank/DDBJ databases">
        <authorList>
            <person name="Braso-Vives M."/>
        </authorList>
    </citation>
    <scope>NUCLEOTIDE SEQUENCE</scope>
</reference>
<evidence type="ECO:0000256" key="5">
    <source>
        <dbReference type="ARBA" id="ARBA00023040"/>
    </source>
</evidence>
<keyword evidence="2" id="KW-1003">Cell membrane</keyword>
<dbReference type="PROSITE" id="PS00237">
    <property type="entry name" value="G_PROTEIN_RECEP_F1_1"/>
    <property type="match status" value="1"/>
</dbReference>
<evidence type="ECO:0000259" key="12">
    <source>
        <dbReference type="PROSITE" id="PS50262"/>
    </source>
</evidence>
<keyword evidence="3 11" id="KW-0812">Transmembrane</keyword>
<evidence type="ECO:0000256" key="4">
    <source>
        <dbReference type="ARBA" id="ARBA00022989"/>
    </source>
</evidence>
<evidence type="ECO:0000313" key="13">
    <source>
        <dbReference type="EMBL" id="CAH1245414.1"/>
    </source>
</evidence>
<feature type="transmembrane region" description="Helical" evidence="11">
    <location>
        <begin position="215"/>
        <end position="241"/>
    </location>
</feature>
<evidence type="ECO:0000256" key="1">
    <source>
        <dbReference type="ARBA" id="ARBA00004651"/>
    </source>
</evidence>
<keyword evidence="14" id="KW-1185">Reference proteome</keyword>
<evidence type="ECO:0000256" key="2">
    <source>
        <dbReference type="ARBA" id="ARBA00022475"/>
    </source>
</evidence>
<keyword evidence="7" id="KW-1015">Disulfide bond</keyword>
<feature type="transmembrane region" description="Helical" evidence="11">
    <location>
        <begin position="60"/>
        <end position="85"/>
    </location>
</feature>
<keyword evidence="4 11" id="KW-1133">Transmembrane helix</keyword>
<evidence type="ECO:0000256" key="10">
    <source>
        <dbReference type="ARBA" id="ARBA00023224"/>
    </source>
</evidence>
<gene>
    <name evidence="13" type="primary">ADORA2A</name>
    <name evidence="13" type="ORF">BLAG_LOCUS7752</name>
</gene>
<dbReference type="GO" id="GO:0005886">
    <property type="term" value="C:plasma membrane"/>
    <property type="evidence" value="ECO:0007669"/>
    <property type="project" value="UniProtKB-SubCell"/>
</dbReference>
<feature type="transmembrane region" description="Helical" evidence="11">
    <location>
        <begin position="97"/>
        <end position="121"/>
    </location>
</feature>
<dbReference type="EMBL" id="OV696699">
    <property type="protein sequence ID" value="CAH1245414.1"/>
    <property type="molecule type" value="Genomic_DNA"/>
</dbReference>
<feature type="domain" description="G-protein coupled receptors family 1 profile" evidence="12">
    <location>
        <begin position="76"/>
        <end position="330"/>
    </location>
</feature>
<dbReference type="InterPro" id="IPR017452">
    <property type="entry name" value="GPCR_Rhodpsn_7TM"/>
</dbReference>
<dbReference type="SMART" id="SM01381">
    <property type="entry name" value="7TM_GPCR_Srsx"/>
    <property type="match status" value="1"/>
</dbReference>
<keyword evidence="8" id="KW-0675">Receptor</keyword>
<dbReference type="PROSITE" id="PS50262">
    <property type="entry name" value="G_PROTEIN_RECEP_F1_2"/>
    <property type="match status" value="1"/>
</dbReference>
<dbReference type="AlphaFoldDB" id="A0A8J9Z1F6"/>
<feature type="transmembrane region" description="Helical" evidence="11">
    <location>
        <begin position="273"/>
        <end position="291"/>
    </location>
</feature>
<evidence type="ECO:0000256" key="11">
    <source>
        <dbReference type="SAM" id="Phobius"/>
    </source>
</evidence>
<keyword evidence="10" id="KW-0807">Transducer</keyword>
<dbReference type="SUPFAM" id="SSF81321">
    <property type="entry name" value="Family A G protein-coupled receptor-like"/>
    <property type="match status" value="1"/>
</dbReference>
<evidence type="ECO:0000313" key="14">
    <source>
        <dbReference type="Proteomes" id="UP000838412"/>
    </source>
</evidence>
<evidence type="ECO:0000256" key="6">
    <source>
        <dbReference type="ARBA" id="ARBA00023136"/>
    </source>
</evidence>
<evidence type="ECO:0000256" key="3">
    <source>
        <dbReference type="ARBA" id="ARBA00022692"/>
    </source>
</evidence>
<organism evidence="13 14">
    <name type="scientific">Branchiostoma lanceolatum</name>
    <name type="common">Common lancelet</name>
    <name type="synonym">Amphioxus lanceolatum</name>
    <dbReference type="NCBI Taxonomy" id="7740"/>
    <lineage>
        <taxon>Eukaryota</taxon>
        <taxon>Metazoa</taxon>
        <taxon>Chordata</taxon>
        <taxon>Cephalochordata</taxon>
        <taxon>Leptocardii</taxon>
        <taxon>Amphioxiformes</taxon>
        <taxon>Branchiostomatidae</taxon>
        <taxon>Branchiostoma</taxon>
    </lineage>
</organism>
<dbReference type="GO" id="GO:0001609">
    <property type="term" value="F:G protein-coupled adenosine receptor activity"/>
    <property type="evidence" value="ECO:0007669"/>
    <property type="project" value="InterPro"/>
</dbReference>
<evidence type="ECO:0000256" key="9">
    <source>
        <dbReference type="ARBA" id="ARBA00023180"/>
    </source>
</evidence>
<accession>A0A8J9Z1F6</accession>